<keyword evidence="3" id="KW-1185">Reference proteome</keyword>
<feature type="chain" id="PRO_5014844739" evidence="1">
    <location>
        <begin position="21"/>
        <end position="380"/>
    </location>
</feature>
<proteinExistence type="predicted"/>
<accession>A0A2M9A8F6</accession>
<evidence type="ECO:0000256" key="1">
    <source>
        <dbReference type="SAM" id="SignalP"/>
    </source>
</evidence>
<dbReference type="EMBL" id="PGEX01000001">
    <property type="protein sequence ID" value="PJJ42016.1"/>
    <property type="molecule type" value="Genomic_DNA"/>
</dbReference>
<organism evidence="2 3">
    <name type="scientific">Hallerella succinigenes</name>
    <dbReference type="NCBI Taxonomy" id="1896222"/>
    <lineage>
        <taxon>Bacteria</taxon>
        <taxon>Pseudomonadati</taxon>
        <taxon>Fibrobacterota</taxon>
        <taxon>Fibrobacteria</taxon>
        <taxon>Fibrobacterales</taxon>
        <taxon>Fibrobacteraceae</taxon>
        <taxon>Hallerella</taxon>
    </lineage>
</organism>
<gene>
    <name evidence="2" type="ORF">BGX16_2030</name>
</gene>
<evidence type="ECO:0000313" key="2">
    <source>
        <dbReference type="EMBL" id="PJJ42016.1"/>
    </source>
</evidence>
<dbReference type="PROSITE" id="PS51257">
    <property type="entry name" value="PROKAR_LIPOPROTEIN"/>
    <property type="match status" value="1"/>
</dbReference>
<sequence>MNRWILALLASLLILACAESDDGPIRIYPNDFAVGGYGYMLYAELDSGYRFHIQGDTLALAMDSMWTFGNCFLKDIELYGSYSNDTILTITVKLLLGNTGTTDCPQPIFRPDTVLYLAFNEEWKQKGVREIRVEGNAHNEFYPEDIDTAATAYATFKDSILVRQGSFRAESISVYLDSSFADPYTYPRRTSSDTAGVLFITDSLDIDTFLYRFMESNCVEIHDSCETVPDTAWRSSWSAQDTNLVPIRAVCAEDTTADSLVYCLTANWKNDSTSLSDSVYEYLDTTWYYSKFFMEQIPKCASVDHGDFTGSALHGRYFTTQHILFIPSFEESSCGPAALSNWAIYNLSAQKEVLDSALADTLLSAWKKASVGASEEEDVE</sequence>
<dbReference type="OrthoDB" id="9808183at2"/>
<dbReference type="AlphaFoldDB" id="A0A2M9A8F6"/>
<reference evidence="2 3" key="1">
    <citation type="submission" date="2017-11" db="EMBL/GenBank/DDBJ databases">
        <title>Animal gut microbial communities from fecal samples from Wisconsin, USA.</title>
        <authorList>
            <person name="Neumann A."/>
        </authorList>
    </citation>
    <scope>NUCLEOTIDE SEQUENCE [LARGE SCALE GENOMIC DNA]</scope>
    <source>
        <strain evidence="2 3">UWS3</strain>
    </source>
</reference>
<name>A0A2M9A8F6_9BACT</name>
<dbReference type="RefSeq" id="WP_100425910.1">
    <property type="nucleotide sequence ID" value="NZ_PGEX01000001.1"/>
</dbReference>
<comment type="caution">
    <text evidence="2">The sequence shown here is derived from an EMBL/GenBank/DDBJ whole genome shotgun (WGS) entry which is preliminary data.</text>
</comment>
<protein>
    <submittedName>
        <fullName evidence="2">Uncharacterized protein</fullName>
    </submittedName>
</protein>
<evidence type="ECO:0000313" key="3">
    <source>
        <dbReference type="Proteomes" id="UP000231134"/>
    </source>
</evidence>
<keyword evidence="1" id="KW-0732">Signal</keyword>
<dbReference type="Proteomes" id="UP000231134">
    <property type="component" value="Unassembled WGS sequence"/>
</dbReference>
<feature type="signal peptide" evidence="1">
    <location>
        <begin position="1"/>
        <end position="20"/>
    </location>
</feature>